<reference evidence="10 11" key="1">
    <citation type="journal article" date="2019" name="Genome Biol. Evol.">
        <title>Day and night: Metabolic profiles and evolutionary relationships of six axenic non-marine cyanobacteria.</title>
        <authorList>
            <person name="Will S.E."/>
            <person name="Henke P."/>
            <person name="Boedeker C."/>
            <person name="Huang S."/>
            <person name="Brinkmann H."/>
            <person name="Rohde M."/>
            <person name="Jarek M."/>
            <person name="Friedl T."/>
            <person name="Seufert S."/>
            <person name="Schumacher M."/>
            <person name="Overmann J."/>
            <person name="Neumann-Schaal M."/>
            <person name="Petersen J."/>
        </authorList>
    </citation>
    <scope>NUCLEOTIDE SEQUENCE [LARGE SCALE GENOMIC DNA]</scope>
    <source>
        <strain evidence="10 11">PCC 6912</strain>
    </source>
</reference>
<keyword evidence="4 9" id="KW-0479">Metal-binding</keyword>
<evidence type="ECO:0000313" key="11">
    <source>
        <dbReference type="Proteomes" id="UP000268857"/>
    </source>
</evidence>
<comment type="similarity">
    <text evidence="9">Belongs to the acireductone dioxygenase (ARD) family.</text>
</comment>
<dbReference type="STRING" id="211165.GCA_000317285_05619"/>
<proteinExistence type="inferred from homology"/>
<feature type="binding site" evidence="9">
    <location>
        <position position="100"/>
    </location>
    <ligand>
        <name>Fe(2+)</name>
        <dbReference type="ChEBI" id="CHEBI:29033"/>
    </ligand>
</feature>
<dbReference type="OrthoDB" id="9795636at2"/>
<dbReference type="GO" id="GO:0010308">
    <property type="term" value="F:acireductone dioxygenase (Ni2+-requiring) activity"/>
    <property type="evidence" value="ECO:0007669"/>
    <property type="project" value="UniProtKB-UniRule"/>
</dbReference>
<dbReference type="SUPFAM" id="SSF51182">
    <property type="entry name" value="RmlC-like cupins"/>
    <property type="match status" value="1"/>
</dbReference>
<evidence type="ECO:0000256" key="4">
    <source>
        <dbReference type="ARBA" id="ARBA00022723"/>
    </source>
</evidence>
<dbReference type="InterPro" id="IPR023956">
    <property type="entry name" value="ARD_bac"/>
</dbReference>
<comment type="caution">
    <text evidence="9">Lacks conserved residue(s) required for the propagation of feature annotation.</text>
</comment>
<keyword evidence="8 9" id="KW-0486">Methionine biosynthesis</keyword>
<comment type="caution">
    <text evidence="10">The sequence shown here is derived from an EMBL/GenBank/DDBJ whole genome shotgun (WGS) entry which is preliminary data.</text>
</comment>
<dbReference type="HAMAP" id="MF_01682">
    <property type="entry name" value="Salvage_MtnD"/>
    <property type="match status" value="1"/>
</dbReference>
<dbReference type="CDD" id="cd02232">
    <property type="entry name" value="cupin_ARD"/>
    <property type="match status" value="1"/>
</dbReference>
<evidence type="ECO:0000256" key="2">
    <source>
        <dbReference type="ARBA" id="ARBA00022596"/>
    </source>
</evidence>
<sequence>MSILKLENGQTLDNLSDIQSELGSLNIQIEHKNLGKSLHLSDLLAQDILSQLDKQQILLSYQTEFELLKQQAGYFCYDLLALHPGSPNLYTLTAAYSRYHTHQDAEALYILAGEAIFGIVRPEGNRVQLLVQAHDYIHVPGRVEHWFAPTASLHIKALRYFTSADGWIPQYTGTKLQDSLRNER</sequence>
<evidence type="ECO:0000256" key="8">
    <source>
        <dbReference type="ARBA" id="ARBA00023167"/>
    </source>
</evidence>
<dbReference type="Gene3D" id="2.60.120.10">
    <property type="entry name" value="Jelly Rolls"/>
    <property type="match status" value="1"/>
</dbReference>
<comment type="catalytic activity">
    <reaction evidence="9">
        <text>1,2-dihydroxy-5-(methylsulfanyl)pent-1-en-3-one + O2 = 3-(methylsulfanyl)propanoate + CO + formate + 2 H(+)</text>
        <dbReference type="Rhea" id="RHEA:14161"/>
        <dbReference type="ChEBI" id="CHEBI:15378"/>
        <dbReference type="ChEBI" id="CHEBI:15379"/>
        <dbReference type="ChEBI" id="CHEBI:15740"/>
        <dbReference type="ChEBI" id="CHEBI:17245"/>
        <dbReference type="ChEBI" id="CHEBI:49016"/>
        <dbReference type="ChEBI" id="CHEBI:49252"/>
        <dbReference type="EC" id="1.13.11.53"/>
    </reaction>
</comment>
<dbReference type="InterPro" id="IPR011051">
    <property type="entry name" value="RmlC_Cupin_sf"/>
</dbReference>
<comment type="cofactor">
    <cofactor evidence="9">
        <name>Fe(2+)</name>
        <dbReference type="ChEBI" id="CHEBI:29033"/>
    </cofactor>
    <text evidence="9">Binds 1 Fe(2+) cation per monomer.</text>
</comment>
<dbReference type="EMBL" id="RSCJ01000020">
    <property type="protein sequence ID" value="RUR76470.1"/>
    <property type="molecule type" value="Genomic_DNA"/>
</dbReference>
<dbReference type="GO" id="GO:0016151">
    <property type="term" value="F:nickel cation binding"/>
    <property type="evidence" value="ECO:0007669"/>
    <property type="project" value="UniProtKB-UniRule"/>
</dbReference>
<dbReference type="UniPathway" id="UPA00904">
    <property type="reaction ID" value="UER00878"/>
</dbReference>
<feature type="binding site" evidence="9">
    <location>
        <position position="102"/>
    </location>
    <ligand>
        <name>Ni(2+)</name>
        <dbReference type="ChEBI" id="CHEBI:49786"/>
    </ligand>
</feature>
<accession>A0A3S0ZHT4</accession>
<feature type="binding site" evidence="9">
    <location>
        <position position="102"/>
    </location>
    <ligand>
        <name>Fe(2+)</name>
        <dbReference type="ChEBI" id="CHEBI:29033"/>
    </ligand>
</feature>
<keyword evidence="11" id="KW-1185">Reference proteome</keyword>
<keyword evidence="6 9" id="KW-0560">Oxidoreductase</keyword>
<dbReference type="PANTHER" id="PTHR23418">
    <property type="entry name" value="ACIREDUCTONE DIOXYGENASE"/>
    <property type="match status" value="1"/>
</dbReference>
<dbReference type="InterPro" id="IPR004313">
    <property type="entry name" value="ARD"/>
</dbReference>
<dbReference type="EC" id="1.13.11.53" evidence="9"/>
<keyword evidence="3 9" id="KW-0028">Amino-acid biosynthesis</keyword>
<gene>
    <name evidence="9 10" type="primary">mtnD</name>
    <name evidence="10" type="ORF">PCC6912_42580</name>
</gene>
<evidence type="ECO:0000256" key="9">
    <source>
        <dbReference type="HAMAP-Rule" id="MF_01682"/>
    </source>
</evidence>
<evidence type="ECO:0000256" key="6">
    <source>
        <dbReference type="ARBA" id="ARBA00023002"/>
    </source>
</evidence>
<dbReference type="EC" id="1.13.11.54" evidence="9"/>
<dbReference type="PANTHER" id="PTHR23418:SF0">
    <property type="entry name" value="ACIREDUCTONE DIOXYGENASE"/>
    <property type="match status" value="1"/>
</dbReference>
<dbReference type="GO" id="GO:0019284">
    <property type="term" value="P:L-methionine salvage from S-adenosylmethionine"/>
    <property type="evidence" value="ECO:0007669"/>
    <property type="project" value="InterPro"/>
</dbReference>
<dbReference type="RefSeq" id="WP_016879064.1">
    <property type="nucleotide sequence ID" value="NZ_AJLN01000123.1"/>
</dbReference>
<dbReference type="AlphaFoldDB" id="A0A3S0ZHT4"/>
<evidence type="ECO:0000313" key="10">
    <source>
        <dbReference type="EMBL" id="RUR76470.1"/>
    </source>
</evidence>
<comment type="subunit">
    <text evidence="9">Monomer.</text>
</comment>
<dbReference type="GO" id="GO:0010309">
    <property type="term" value="F:acireductone dioxygenase [iron(II)-requiring] activity"/>
    <property type="evidence" value="ECO:0007669"/>
    <property type="project" value="UniProtKB-UniRule"/>
</dbReference>
<comment type="function">
    <text evidence="9">Catalyzes 2 different reactions between oxygene and the acireductone 1,2-dihydroxy-3-keto-5-methylthiopentene (DHK-MTPene) depending upon the metal bound in the active site. Fe-containing acireductone dioxygenase (Fe-ARD) produces formate and 2-keto-4-methylthiobutyrate (KMTB), the alpha-ketoacid precursor of methionine in the methionine recycle pathway. Ni-containing acireductone dioxygenase (Ni-ARD) produces methylthiopropionate, carbon monoxide and formate, and does not lie on the methionine recycle pathway.</text>
</comment>
<comment type="cofactor">
    <cofactor evidence="9">
        <name>Ni(2+)</name>
        <dbReference type="ChEBI" id="CHEBI:49786"/>
    </cofactor>
    <text evidence="9">Binds 1 nickel ion per monomer.</text>
</comment>
<dbReference type="Proteomes" id="UP000268857">
    <property type="component" value="Unassembled WGS sequence"/>
</dbReference>
<evidence type="ECO:0000256" key="5">
    <source>
        <dbReference type="ARBA" id="ARBA00022964"/>
    </source>
</evidence>
<feature type="binding site" evidence="9">
    <location>
        <position position="106"/>
    </location>
    <ligand>
        <name>Ni(2+)</name>
        <dbReference type="ChEBI" id="CHEBI:49786"/>
    </ligand>
</feature>
<protein>
    <recommendedName>
        <fullName evidence="9">Acireductone dioxygenase</fullName>
    </recommendedName>
    <alternativeName>
        <fullName evidence="9">1,2-dihydroxy-3-keto-5-methylthiopentene dioxygenase</fullName>
        <shortName evidence="9">DHK-MTPene dioxygenase</shortName>
    </alternativeName>
    <alternativeName>
        <fullName evidence="9">Acireductone dioxygenase (Fe(2+)-requiring)</fullName>
        <shortName evidence="9">ARD'</shortName>
        <shortName evidence="9">Fe-ARD</shortName>
        <ecNumber evidence="9">1.13.11.54</ecNumber>
    </alternativeName>
    <alternativeName>
        <fullName evidence="9">Acireductone dioxygenase (Ni(2+)-requiring)</fullName>
        <shortName evidence="9">ARD</shortName>
        <shortName evidence="9">Ni-ARD</shortName>
        <ecNumber evidence="9">1.13.11.53</ecNumber>
    </alternativeName>
</protein>
<feature type="binding site" evidence="9">
    <location>
        <position position="100"/>
    </location>
    <ligand>
        <name>Ni(2+)</name>
        <dbReference type="ChEBI" id="CHEBI:49786"/>
    </ligand>
</feature>
<name>A0A3S0ZHT4_CHLFR</name>
<evidence type="ECO:0000256" key="3">
    <source>
        <dbReference type="ARBA" id="ARBA00022605"/>
    </source>
</evidence>
<comment type="catalytic activity">
    <reaction evidence="1 9">
        <text>1,2-dihydroxy-5-(methylsulfanyl)pent-1-en-3-one + O2 = 4-methylsulfanyl-2-oxobutanoate + formate + 2 H(+)</text>
        <dbReference type="Rhea" id="RHEA:24504"/>
        <dbReference type="ChEBI" id="CHEBI:15378"/>
        <dbReference type="ChEBI" id="CHEBI:15379"/>
        <dbReference type="ChEBI" id="CHEBI:15740"/>
        <dbReference type="ChEBI" id="CHEBI:16723"/>
        <dbReference type="ChEBI" id="CHEBI:49252"/>
        <dbReference type="EC" id="1.13.11.54"/>
    </reaction>
</comment>
<evidence type="ECO:0000256" key="7">
    <source>
        <dbReference type="ARBA" id="ARBA00023004"/>
    </source>
</evidence>
<dbReference type="GO" id="GO:0019509">
    <property type="term" value="P:L-methionine salvage from methylthioadenosine"/>
    <property type="evidence" value="ECO:0007669"/>
    <property type="project" value="UniProtKB-UniRule"/>
</dbReference>
<dbReference type="Pfam" id="PF03079">
    <property type="entry name" value="ARD"/>
    <property type="match status" value="1"/>
</dbReference>
<keyword evidence="2 9" id="KW-0533">Nickel</keyword>
<organism evidence="10 11">
    <name type="scientific">Chlorogloeopsis fritschii PCC 6912</name>
    <dbReference type="NCBI Taxonomy" id="211165"/>
    <lineage>
        <taxon>Bacteria</taxon>
        <taxon>Bacillati</taxon>
        <taxon>Cyanobacteriota</taxon>
        <taxon>Cyanophyceae</taxon>
        <taxon>Nostocales</taxon>
        <taxon>Chlorogloeopsidaceae</taxon>
        <taxon>Chlorogloeopsis</taxon>
    </lineage>
</organism>
<keyword evidence="7 9" id="KW-0408">Iron</keyword>
<comment type="pathway">
    <text evidence="9">Amino-acid biosynthesis; L-methionine biosynthesis via salvage pathway; L-methionine from S-methyl-5-thio-alpha-D-ribose 1-phosphate: step 5/6.</text>
</comment>
<dbReference type="GO" id="GO:0005506">
    <property type="term" value="F:iron ion binding"/>
    <property type="evidence" value="ECO:0007669"/>
    <property type="project" value="UniProtKB-UniRule"/>
</dbReference>
<keyword evidence="5 9" id="KW-0223">Dioxygenase</keyword>
<evidence type="ECO:0000256" key="1">
    <source>
        <dbReference type="ARBA" id="ARBA00000428"/>
    </source>
</evidence>
<feature type="binding site" evidence="9">
    <location>
        <position position="145"/>
    </location>
    <ligand>
        <name>Ni(2+)</name>
        <dbReference type="ChEBI" id="CHEBI:49786"/>
    </ligand>
</feature>
<dbReference type="InterPro" id="IPR014710">
    <property type="entry name" value="RmlC-like_jellyroll"/>
</dbReference>
<feature type="binding site" evidence="9">
    <location>
        <position position="106"/>
    </location>
    <ligand>
        <name>Fe(2+)</name>
        <dbReference type="ChEBI" id="CHEBI:29033"/>
    </ligand>
</feature>
<feature type="binding site" evidence="9">
    <location>
        <position position="145"/>
    </location>
    <ligand>
        <name>Fe(2+)</name>
        <dbReference type="ChEBI" id="CHEBI:29033"/>
    </ligand>
</feature>